<dbReference type="EMBL" id="CALNXK010000122">
    <property type="protein sequence ID" value="CAH3162214.1"/>
    <property type="molecule type" value="Genomic_DNA"/>
</dbReference>
<feature type="transmembrane region" description="Helical" evidence="1">
    <location>
        <begin position="12"/>
        <end position="37"/>
    </location>
</feature>
<reference evidence="2 3" key="1">
    <citation type="submission" date="2022-05" db="EMBL/GenBank/DDBJ databases">
        <authorList>
            <consortium name="Genoscope - CEA"/>
            <person name="William W."/>
        </authorList>
    </citation>
    <scope>NUCLEOTIDE SEQUENCE [LARGE SCALE GENOMIC DNA]</scope>
</reference>
<accession>A0ABN8QDD1</accession>
<keyword evidence="1" id="KW-1133">Transmembrane helix</keyword>
<gene>
    <name evidence="2" type="ORF">PLOB_00005214</name>
</gene>
<keyword evidence="1" id="KW-0472">Membrane</keyword>
<keyword evidence="1" id="KW-0812">Transmembrane</keyword>
<dbReference type="Proteomes" id="UP001159405">
    <property type="component" value="Unassembled WGS sequence"/>
</dbReference>
<protein>
    <submittedName>
        <fullName evidence="2">Uncharacterized protein</fullName>
    </submittedName>
</protein>
<name>A0ABN8QDD1_9CNID</name>
<proteinExistence type="predicted"/>
<organism evidence="2 3">
    <name type="scientific">Porites lobata</name>
    <dbReference type="NCBI Taxonomy" id="104759"/>
    <lineage>
        <taxon>Eukaryota</taxon>
        <taxon>Metazoa</taxon>
        <taxon>Cnidaria</taxon>
        <taxon>Anthozoa</taxon>
        <taxon>Hexacorallia</taxon>
        <taxon>Scleractinia</taxon>
        <taxon>Fungiina</taxon>
        <taxon>Poritidae</taxon>
        <taxon>Porites</taxon>
    </lineage>
</organism>
<evidence type="ECO:0000256" key="1">
    <source>
        <dbReference type="SAM" id="Phobius"/>
    </source>
</evidence>
<evidence type="ECO:0000313" key="2">
    <source>
        <dbReference type="EMBL" id="CAH3162214.1"/>
    </source>
</evidence>
<comment type="caution">
    <text evidence="2">The sequence shown here is derived from an EMBL/GenBank/DDBJ whole genome shotgun (WGS) entry which is preliminary data.</text>
</comment>
<keyword evidence="3" id="KW-1185">Reference proteome</keyword>
<evidence type="ECO:0000313" key="3">
    <source>
        <dbReference type="Proteomes" id="UP001159405"/>
    </source>
</evidence>
<sequence>MWDKAIDLATPLGTFIIVIVAVALVLILLIALICVCCKYRRLKKRTHLFDHMTINESEWIRSNDDLLMWERNLRASEVKTNNGVSNRPLNEKRS</sequence>